<keyword evidence="7" id="KW-0812">Transmembrane</keyword>
<keyword evidence="3 5" id="KW-0807">Transducer</keyword>
<comment type="subcellular location">
    <subcellularLocation>
        <location evidence="1">Cell inner membrane</location>
        <topology evidence="1">Multi-pass membrane protein</topology>
    </subcellularLocation>
</comment>
<accession>A0ABS8G7P2</accession>
<evidence type="ECO:0000256" key="2">
    <source>
        <dbReference type="ARBA" id="ARBA00022519"/>
    </source>
</evidence>
<sequence>MSSTSSGKEVLFGADQILLSTTDLDSHITYANAHFCDIAGFSLEEMTGKPHNLVRHPDMPKAAFADMWKTLRSGMSWMGPVKNRCKNGDYYWVNAFVTPVKDASGKIVEYQSVRTLPDRDVVERAEHAYRDIRADKSTPATRKSSDQSALILLMMVISFLLCLVGSVLSPSVWWMLSMAVVQGVTIALLWRWRGAFHKVLDKARSVYHNPMMSYLYSGQRDVLGEITLALSMNQARIRAVVGRVNDVSDSVSDNAQQSATHCEEVAELLTQQAGEAEQAANSMSQFSATIGALSDVVVDATTAAEAAEQQTLNGSQAVQSTIESIRQLDEQLQQATKEVNLLAEGNDKIQHILSEINAIADQTNLLALNAAIEAARAGEQGRGFSVVADEVRSLAGRTQQSTEQVSKLLSELTQTASTAVAAMQRGTQLSQDSVSMASASGDSLQHISQQVSSLADMNRSVASAVEQQTTMAGHVAANVEQISTLADKSRTLGQLSHDSNKDLLGRIASQKVLLRQFA</sequence>
<dbReference type="Gene3D" id="3.30.450.20">
    <property type="entry name" value="PAS domain"/>
    <property type="match status" value="1"/>
</dbReference>
<dbReference type="CDD" id="cd11386">
    <property type="entry name" value="MCP_signal"/>
    <property type="match status" value="1"/>
</dbReference>
<evidence type="ECO:0000259" key="10">
    <source>
        <dbReference type="PROSITE" id="PS50192"/>
    </source>
</evidence>
<organism evidence="11 12">
    <name type="scientific">Fluctibacter halophilus</name>
    <dbReference type="NCBI Taxonomy" id="226011"/>
    <lineage>
        <taxon>Bacteria</taxon>
        <taxon>Pseudomonadati</taxon>
        <taxon>Pseudomonadota</taxon>
        <taxon>Gammaproteobacteria</taxon>
        <taxon>Alteromonadales</taxon>
        <taxon>Alteromonadaceae</taxon>
        <taxon>Fluctibacter</taxon>
    </lineage>
</organism>
<dbReference type="Proteomes" id="UP001520878">
    <property type="component" value="Unassembled WGS sequence"/>
</dbReference>
<dbReference type="InterPro" id="IPR013655">
    <property type="entry name" value="PAS_fold_3"/>
</dbReference>
<proteinExistence type="inferred from homology"/>
<dbReference type="SUPFAM" id="SSF55785">
    <property type="entry name" value="PYP-like sensor domain (PAS domain)"/>
    <property type="match status" value="1"/>
</dbReference>
<evidence type="ECO:0000256" key="7">
    <source>
        <dbReference type="SAM" id="Phobius"/>
    </source>
</evidence>
<feature type="domain" description="T-SNARE coiled-coil homology" evidence="10">
    <location>
        <begin position="434"/>
        <end position="489"/>
    </location>
</feature>
<evidence type="ECO:0000256" key="4">
    <source>
        <dbReference type="ARBA" id="ARBA00029447"/>
    </source>
</evidence>
<dbReference type="Pfam" id="PF00015">
    <property type="entry name" value="MCPsignal"/>
    <property type="match status" value="1"/>
</dbReference>
<dbReference type="PROSITE" id="PS50111">
    <property type="entry name" value="CHEMOTAXIS_TRANSDUC_2"/>
    <property type="match status" value="1"/>
</dbReference>
<dbReference type="SMART" id="SM00086">
    <property type="entry name" value="PAC"/>
    <property type="match status" value="1"/>
</dbReference>
<evidence type="ECO:0000313" key="11">
    <source>
        <dbReference type="EMBL" id="MCC2616597.1"/>
    </source>
</evidence>
<dbReference type="Gene3D" id="1.10.287.950">
    <property type="entry name" value="Methyl-accepting chemotaxis protein"/>
    <property type="match status" value="1"/>
</dbReference>
<feature type="coiled-coil region" evidence="6">
    <location>
        <begin position="318"/>
        <end position="345"/>
    </location>
</feature>
<reference evidence="11 12" key="1">
    <citation type="submission" date="2021-10" db="EMBL/GenBank/DDBJ databases">
        <title>Draft genome of Aestuariibacter halophilus JC2043.</title>
        <authorList>
            <person name="Emsley S.A."/>
            <person name="Pfannmuller K.M."/>
            <person name="Ushijima B."/>
            <person name="Saw J.H."/>
            <person name="Videau P."/>
        </authorList>
    </citation>
    <scope>NUCLEOTIDE SEQUENCE [LARGE SCALE GENOMIC DNA]</scope>
    <source>
        <strain evidence="11 12">JC2043</strain>
    </source>
</reference>
<dbReference type="PANTHER" id="PTHR32089">
    <property type="entry name" value="METHYL-ACCEPTING CHEMOTAXIS PROTEIN MCPB"/>
    <property type="match status" value="1"/>
</dbReference>
<dbReference type="InterPro" id="IPR004089">
    <property type="entry name" value="MCPsignal_dom"/>
</dbReference>
<keyword evidence="2" id="KW-1003">Cell membrane</keyword>
<name>A0ABS8G7P2_9ALTE</name>
<comment type="caution">
    <text evidence="11">The sequence shown here is derived from an EMBL/GenBank/DDBJ whole genome shotgun (WGS) entry which is preliminary data.</text>
</comment>
<feature type="domain" description="Methyl-accepting transducer" evidence="8">
    <location>
        <begin position="247"/>
        <end position="483"/>
    </location>
</feature>
<keyword evidence="6" id="KW-0175">Coiled coil</keyword>
<dbReference type="InterPro" id="IPR035965">
    <property type="entry name" value="PAS-like_dom_sf"/>
</dbReference>
<keyword evidence="2" id="KW-0997">Cell inner membrane</keyword>
<evidence type="ECO:0000313" key="12">
    <source>
        <dbReference type="Proteomes" id="UP001520878"/>
    </source>
</evidence>
<protein>
    <submittedName>
        <fullName evidence="11">Methyl-accepting chemotaxis protein</fullName>
    </submittedName>
</protein>
<dbReference type="PROSITE" id="PS50192">
    <property type="entry name" value="T_SNARE"/>
    <property type="match status" value="1"/>
</dbReference>
<keyword evidence="7" id="KW-0472">Membrane</keyword>
<dbReference type="NCBIfam" id="TIGR00229">
    <property type="entry name" value="sensory_box"/>
    <property type="match status" value="1"/>
</dbReference>
<keyword evidence="12" id="KW-1185">Reference proteome</keyword>
<keyword evidence="7" id="KW-1133">Transmembrane helix</keyword>
<dbReference type="EMBL" id="JAJEWP010000002">
    <property type="protein sequence ID" value="MCC2616597.1"/>
    <property type="molecule type" value="Genomic_DNA"/>
</dbReference>
<evidence type="ECO:0000256" key="6">
    <source>
        <dbReference type="SAM" id="Coils"/>
    </source>
</evidence>
<evidence type="ECO:0000259" key="8">
    <source>
        <dbReference type="PROSITE" id="PS50111"/>
    </source>
</evidence>
<evidence type="ECO:0000256" key="3">
    <source>
        <dbReference type="ARBA" id="ARBA00023224"/>
    </source>
</evidence>
<evidence type="ECO:0000259" key="9">
    <source>
        <dbReference type="PROSITE" id="PS50112"/>
    </source>
</evidence>
<dbReference type="PANTHER" id="PTHR32089:SF112">
    <property type="entry name" value="LYSOZYME-LIKE PROTEIN-RELATED"/>
    <property type="match status" value="1"/>
</dbReference>
<feature type="transmembrane region" description="Helical" evidence="7">
    <location>
        <begin position="174"/>
        <end position="192"/>
    </location>
</feature>
<comment type="similarity">
    <text evidence="4">Belongs to the methyl-accepting chemotaxis (MCP) protein family.</text>
</comment>
<dbReference type="PRINTS" id="PR00260">
    <property type="entry name" value="CHEMTRNSDUCR"/>
</dbReference>
<feature type="transmembrane region" description="Helical" evidence="7">
    <location>
        <begin position="149"/>
        <end position="168"/>
    </location>
</feature>
<feature type="domain" description="PAS" evidence="9">
    <location>
        <begin position="23"/>
        <end position="58"/>
    </location>
</feature>
<evidence type="ECO:0000256" key="1">
    <source>
        <dbReference type="ARBA" id="ARBA00004429"/>
    </source>
</evidence>
<dbReference type="InterPro" id="IPR000727">
    <property type="entry name" value="T_SNARE_dom"/>
</dbReference>
<dbReference type="InterPro" id="IPR000014">
    <property type="entry name" value="PAS"/>
</dbReference>
<dbReference type="InterPro" id="IPR004090">
    <property type="entry name" value="Chemotax_Me-accpt_rcpt"/>
</dbReference>
<dbReference type="SUPFAM" id="SSF58104">
    <property type="entry name" value="Methyl-accepting chemotaxis protein (MCP) signaling domain"/>
    <property type="match status" value="1"/>
</dbReference>
<dbReference type="CDD" id="cd00130">
    <property type="entry name" value="PAS"/>
    <property type="match status" value="1"/>
</dbReference>
<gene>
    <name evidence="11" type="ORF">LJ739_10120</name>
</gene>
<dbReference type="PROSITE" id="PS50112">
    <property type="entry name" value="PAS"/>
    <property type="match status" value="1"/>
</dbReference>
<dbReference type="RefSeq" id="WP_229160090.1">
    <property type="nucleotide sequence ID" value="NZ_JAJEWP010000002.1"/>
</dbReference>
<dbReference type="InterPro" id="IPR001610">
    <property type="entry name" value="PAC"/>
</dbReference>
<evidence type="ECO:0000256" key="5">
    <source>
        <dbReference type="PROSITE-ProRule" id="PRU00284"/>
    </source>
</evidence>
<dbReference type="SMART" id="SM00283">
    <property type="entry name" value="MA"/>
    <property type="match status" value="1"/>
</dbReference>
<dbReference type="Pfam" id="PF08447">
    <property type="entry name" value="PAS_3"/>
    <property type="match status" value="1"/>
</dbReference>